<dbReference type="GO" id="GO:0008270">
    <property type="term" value="F:zinc ion binding"/>
    <property type="evidence" value="ECO:0007669"/>
    <property type="project" value="UniProtKB-KW"/>
</dbReference>
<dbReference type="EMBL" id="AMQN01011781">
    <property type="status" value="NOT_ANNOTATED_CDS"/>
    <property type="molecule type" value="Genomic_DNA"/>
</dbReference>
<dbReference type="OMA" id="HAKHEAH"/>
<reference evidence="10" key="3">
    <citation type="submission" date="2015-06" db="UniProtKB">
        <authorList>
            <consortium name="EnsemblMetazoa"/>
        </authorList>
    </citation>
    <scope>IDENTIFICATION</scope>
</reference>
<keyword evidence="6" id="KW-0539">Nucleus</keyword>
<proteinExistence type="predicted"/>
<protein>
    <recommendedName>
        <fullName evidence="8">C2H2-type domain-containing protein</fullName>
    </recommendedName>
</protein>
<gene>
    <name evidence="9" type="ORF">CAPTEDRAFT_219100</name>
</gene>
<organism evidence="9">
    <name type="scientific">Capitella teleta</name>
    <name type="common">Polychaete worm</name>
    <dbReference type="NCBI Taxonomy" id="283909"/>
    <lineage>
        <taxon>Eukaryota</taxon>
        <taxon>Metazoa</taxon>
        <taxon>Spiralia</taxon>
        <taxon>Lophotrochozoa</taxon>
        <taxon>Annelida</taxon>
        <taxon>Polychaeta</taxon>
        <taxon>Sedentaria</taxon>
        <taxon>Scolecida</taxon>
        <taxon>Capitellidae</taxon>
        <taxon>Capitella</taxon>
    </lineage>
</organism>
<feature type="domain" description="C2H2-type" evidence="8">
    <location>
        <begin position="352"/>
        <end position="379"/>
    </location>
</feature>
<dbReference type="EnsemblMetazoa" id="CapteT219100">
    <property type="protein sequence ID" value="CapteP219100"/>
    <property type="gene ID" value="CapteG219100"/>
</dbReference>
<dbReference type="PANTHER" id="PTHR24388:SF54">
    <property type="entry name" value="PROTEIN ESCARGOT"/>
    <property type="match status" value="1"/>
</dbReference>
<dbReference type="InterPro" id="IPR013087">
    <property type="entry name" value="Znf_C2H2_type"/>
</dbReference>
<dbReference type="Pfam" id="PF13912">
    <property type="entry name" value="zf-C2H2_6"/>
    <property type="match status" value="1"/>
</dbReference>
<evidence type="ECO:0000313" key="11">
    <source>
        <dbReference type="Proteomes" id="UP000014760"/>
    </source>
</evidence>
<dbReference type="InterPro" id="IPR036236">
    <property type="entry name" value="Znf_C2H2_sf"/>
</dbReference>
<dbReference type="InterPro" id="IPR050527">
    <property type="entry name" value="Snail/Krueppel_Znf"/>
</dbReference>
<dbReference type="OrthoDB" id="9622403at2759"/>
<dbReference type="GO" id="GO:0005634">
    <property type="term" value="C:nucleus"/>
    <property type="evidence" value="ECO:0007669"/>
    <property type="project" value="UniProtKB-SubCell"/>
</dbReference>
<sequence>MNSFVMQRENLIDKIKTLNNLIAACLLAPTGTKAIEMLVAAQEILSSVLAMIRDSRGISLATISLEACDEISSTKFSLDMDLYLELLANGTNTLGLLRSIKSEEELVESDLPTELFDVTPVLDGTGETKDEAEDLNSADELSQLDACSCLICLPNEVFSGEEELLMHLRSQHVTISSDGYHSVHCPVCESFAVRLTPLEGDDYHNTLKTAHECVQEHLSLAHSAQCLIPNISGCDEECVTDGDEQNEVQGKRKREKKGGGVCRVCGKTLRTNLSMHVRLVHMKEAKLKCPRCGKCYSYKRDLNQHLFTAHGLNPENRPVFSCSQCPYKALRKFYYDRHLQTNHLDSKKAKAYQCELCGKSFNTQTSLNCHLKQHRTIEKKPCPHCQFRGRNASVVKHHINTVHNNIKTLGCAADCGYHAGFTSTLSNHQKKCPTFKKFISTAWDESQNGFKCPTSSCEYITYFKAQFLMHYSKCKKLIPKPGD</sequence>
<evidence type="ECO:0000259" key="8">
    <source>
        <dbReference type="PROSITE" id="PS50157"/>
    </source>
</evidence>
<keyword evidence="2" id="KW-0479">Metal-binding</keyword>
<dbReference type="Gene3D" id="3.30.160.60">
    <property type="entry name" value="Classic Zinc Finger"/>
    <property type="match status" value="2"/>
</dbReference>
<keyword evidence="11" id="KW-1185">Reference proteome</keyword>
<reference evidence="9 11" key="2">
    <citation type="journal article" date="2013" name="Nature">
        <title>Insights into bilaterian evolution from three spiralian genomes.</title>
        <authorList>
            <person name="Simakov O."/>
            <person name="Marletaz F."/>
            <person name="Cho S.J."/>
            <person name="Edsinger-Gonzales E."/>
            <person name="Havlak P."/>
            <person name="Hellsten U."/>
            <person name="Kuo D.H."/>
            <person name="Larsson T."/>
            <person name="Lv J."/>
            <person name="Arendt D."/>
            <person name="Savage R."/>
            <person name="Osoegawa K."/>
            <person name="de Jong P."/>
            <person name="Grimwood J."/>
            <person name="Chapman J.A."/>
            <person name="Shapiro H."/>
            <person name="Aerts A."/>
            <person name="Otillar R.P."/>
            <person name="Terry A.Y."/>
            <person name="Boore J.L."/>
            <person name="Grigoriev I.V."/>
            <person name="Lindberg D.R."/>
            <person name="Seaver E.C."/>
            <person name="Weisblat D.A."/>
            <person name="Putnam N.H."/>
            <person name="Rokhsar D.S."/>
        </authorList>
    </citation>
    <scope>NUCLEOTIDE SEQUENCE</scope>
    <source>
        <strain evidence="9 11">I ESC-2004</strain>
    </source>
</reference>
<evidence type="ECO:0000256" key="5">
    <source>
        <dbReference type="ARBA" id="ARBA00022833"/>
    </source>
</evidence>
<dbReference type="SMART" id="SM00355">
    <property type="entry name" value="ZnF_C2H2"/>
    <property type="match status" value="7"/>
</dbReference>
<dbReference type="FunFam" id="3.30.160.60:FF:000100">
    <property type="entry name" value="Zinc finger 45-like"/>
    <property type="match status" value="1"/>
</dbReference>
<name>R7TVN1_CAPTE</name>
<dbReference type="STRING" id="283909.R7TVN1"/>
<dbReference type="GO" id="GO:0000978">
    <property type="term" value="F:RNA polymerase II cis-regulatory region sequence-specific DNA binding"/>
    <property type="evidence" value="ECO:0007669"/>
    <property type="project" value="TreeGrafter"/>
</dbReference>
<dbReference type="EMBL" id="KB309099">
    <property type="protein sequence ID" value="ELT95521.1"/>
    <property type="molecule type" value="Genomic_DNA"/>
</dbReference>
<dbReference type="AlphaFoldDB" id="R7TVN1"/>
<evidence type="ECO:0000256" key="6">
    <source>
        <dbReference type="ARBA" id="ARBA00023242"/>
    </source>
</evidence>
<keyword evidence="3" id="KW-0677">Repeat</keyword>
<evidence type="ECO:0000256" key="3">
    <source>
        <dbReference type="ARBA" id="ARBA00022737"/>
    </source>
</evidence>
<dbReference type="GO" id="GO:0000981">
    <property type="term" value="F:DNA-binding transcription factor activity, RNA polymerase II-specific"/>
    <property type="evidence" value="ECO:0007669"/>
    <property type="project" value="TreeGrafter"/>
</dbReference>
<feature type="domain" description="C2H2-type" evidence="8">
    <location>
        <begin position="287"/>
        <end position="314"/>
    </location>
</feature>
<dbReference type="SUPFAM" id="SSF57667">
    <property type="entry name" value="beta-beta-alpha zinc fingers"/>
    <property type="match status" value="2"/>
</dbReference>
<comment type="subcellular location">
    <subcellularLocation>
        <location evidence="1">Nucleus</location>
    </subcellularLocation>
</comment>
<dbReference type="HOGENOM" id="CLU_565306_0_0_1"/>
<evidence type="ECO:0000256" key="7">
    <source>
        <dbReference type="PROSITE-ProRule" id="PRU00042"/>
    </source>
</evidence>
<evidence type="ECO:0000256" key="1">
    <source>
        <dbReference type="ARBA" id="ARBA00004123"/>
    </source>
</evidence>
<dbReference type="PROSITE" id="PS50157">
    <property type="entry name" value="ZINC_FINGER_C2H2_2"/>
    <property type="match status" value="2"/>
</dbReference>
<dbReference type="PANTHER" id="PTHR24388">
    <property type="entry name" value="ZINC FINGER PROTEIN"/>
    <property type="match status" value="1"/>
</dbReference>
<accession>R7TVN1</accession>
<evidence type="ECO:0000313" key="10">
    <source>
        <dbReference type="EnsemblMetazoa" id="CapteP219100"/>
    </source>
</evidence>
<evidence type="ECO:0000313" key="9">
    <source>
        <dbReference type="EMBL" id="ELT95521.1"/>
    </source>
</evidence>
<keyword evidence="5" id="KW-0862">Zinc</keyword>
<dbReference type="PROSITE" id="PS00028">
    <property type="entry name" value="ZINC_FINGER_C2H2_1"/>
    <property type="match status" value="2"/>
</dbReference>
<reference evidence="11" key="1">
    <citation type="submission" date="2012-12" db="EMBL/GenBank/DDBJ databases">
        <authorList>
            <person name="Hellsten U."/>
            <person name="Grimwood J."/>
            <person name="Chapman J.A."/>
            <person name="Shapiro H."/>
            <person name="Aerts A."/>
            <person name="Otillar R.P."/>
            <person name="Terry A.Y."/>
            <person name="Boore J.L."/>
            <person name="Simakov O."/>
            <person name="Marletaz F."/>
            <person name="Cho S.-J."/>
            <person name="Edsinger-Gonzales E."/>
            <person name="Havlak P."/>
            <person name="Kuo D.-H."/>
            <person name="Larsson T."/>
            <person name="Lv J."/>
            <person name="Arendt D."/>
            <person name="Savage R."/>
            <person name="Osoegawa K."/>
            <person name="de Jong P."/>
            <person name="Lindberg D.R."/>
            <person name="Seaver E.C."/>
            <person name="Weisblat D.A."/>
            <person name="Putnam N.H."/>
            <person name="Grigoriev I.V."/>
            <person name="Rokhsar D.S."/>
        </authorList>
    </citation>
    <scope>NUCLEOTIDE SEQUENCE</scope>
    <source>
        <strain evidence="11">I ESC-2004</strain>
    </source>
</reference>
<evidence type="ECO:0000256" key="4">
    <source>
        <dbReference type="ARBA" id="ARBA00022771"/>
    </source>
</evidence>
<keyword evidence="4 7" id="KW-0863">Zinc-finger</keyword>
<evidence type="ECO:0000256" key="2">
    <source>
        <dbReference type="ARBA" id="ARBA00022723"/>
    </source>
</evidence>
<dbReference type="Proteomes" id="UP000014760">
    <property type="component" value="Unassembled WGS sequence"/>
</dbReference>